<accession>A0ABS2RGU7</accession>
<dbReference type="RefSeq" id="WP_204916797.1">
    <property type="nucleotide sequence ID" value="NZ_BAAAQP010000011.1"/>
</dbReference>
<evidence type="ECO:0000256" key="1">
    <source>
        <dbReference type="SAM" id="MobiDB-lite"/>
    </source>
</evidence>
<name>A0ABS2RGU7_9ACTN</name>
<reference evidence="2 3" key="1">
    <citation type="submission" date="2021-01" db="EMBL/GenBank/DDBJ databases">
        <title>Sequencing the genomes of 1000 actinobacteria strains.</title>
        <authorList>
            <person name="Klenk H.-P."/>
        </authorList>
    </citation>
    <scope>NUCLEOTIDE SEQUENCE [LARGE SCALE GENOMIC DNA]</scope>
    <source>
        <strain evidence="2 3">DSM 18662</strain>
    </source>
</reference>
<comment type="caution">
    <text evidence="2">The sequence shown here is derived from an EMBL/GenBank/DDBJ whole genome shotgun (WGS) entry which is preliminary data.</text>
</comment>
<evidence type="ECO:0000313" key="2">
    <source>
        <dbReference type="EMBL" id="MBM7798223.1"/>
    </source>
</evidence>
<dbReference type="Proteomes" id="UP000704762">
    <property type="component" value="Unassembled WGS sequence"/>
</dbReference>
<sequence length="440" mass="47910">MGTARAWRHEAWRRVTLIVLVVTLTLAGCTYAKEEPGLFGQSEPSPSDTSEPDLPPVENPELPVLGEATWTTGDGTYIEFRIAVHAVRRIKGATVLDWSITPLAGLNLLPGDAIRPSVNLGLSRYGEGNVNIFLVDAFGHKVYRPLTHADPAELQHCLCSPIWLAQRNLRVGETRLLQVTFPELPAALETIDVDIATVPIFWHVPVSPRGQVPVRTNATVLARRSDLDPILATSRRFHYSQGGQQLEIQIDRVISSTTFTSLEWTIQSLTKGDGLEFADHPPIARGPVRGVLDYNPVSATGPRVKARGAESDTALSTRWITTKVQGKGAVECLCSDLRLWATSLRSPNQQATVVTNLPALPRFIGSVDIILPGLQTLTNIPVIRARDGSLRAAGPVEAAVSTWTYAPSEPPAGWVAMDWPTPLPDPAQLPSYTATVDHLR</sequence>
<evidence type="ECO:0000313" key="3">
    <source>
        <dbReference type="Proteomes" id="UP000704762"/>
    </source>
</evidence>
<gene>
    <name evidence="2" type="ORF">JOE57_001144</name>
</gene>
<feature type="region of interest" description="Disordered" evidence="1">
    <location>
        <begin position="37"/>
        <end position="61"/>
    </location>
</feature>
<dbReference type="PROSITE" id="PS51257">
    <property type="entry name" value="PROKAR_LIPOPROTEIN"/>
    <property type="match status" value="1"/>
</dbReference>
<keyword evidence="3" id="KW-1185">Reference proteome</keyword>
<dbReference type="EMBL" id="JAFBCF010000001">
    <property type="protein sequence ID" value="MBM7798223.1"/>
    <property type="molecule type" value="Genomic_DNA"/>
</dbReference>
<organism evidence="2 3">
    <name type="scientific">Microlunatus panaciterrae</name>
    <dbReference type="NCBI Taxonomy" id="400768"/>
    <lineage>
        <taxon>Bacteria</taxon>
        <taxon>Bacillati</taxon>
        <taxon>Actinomycetota</taxon>
        <taxon>Actinomycetes</taxon>
        <taxon>Propionibacteriales</taxon>
        <taxon>Propionibacteriaceae</taxon>
        <taxon>Microlunatus</taxon>
    </lineage>
</organism>
<proteinExistence type="predicted"/>
<protein>
    <submittedName>
        <fullName evidence="2">Uncharacterized protein</fullName>
    </submittedName>
</protein>